<dbReference type="PANTHER" id="PTHR21087">
    <property type="entry name" value="SHIKIMATE KINASE"/>
    <property type="match status" value="1"/>
</dbReference>
<sequence>MMAVGKTTLGKIVAKKQELKFIDIDASIEKKNSMTIREIFKKKGEKFFRMEEENEILKSLEKNNCVIALGGGAFMNKTVRENILKNAISIWLNVDIKTLNQRVKWNQKRPLLKEENYQKKITKLYAERKNIYKLANHQIACDKLSKDNIAEKIIALYEKY</sequence>
<feature type="binding site" evidence="11">
    <location>
        <position position="7"/>
    </location>
    <ligand>
        <name>Mg(2+)</name>
        <dbReference type="ChEBI" id="CHEBI:18420"/>
    </ligand>
</feature>
<keyword evidence="9 11" id="KW-0057">Aromatic amino acid biosynthesis</keyword>
<evidence type="ECO:0000256" key="5">
    <source>
        <dbReference type="ARBA" id="ARBA00022679"/>
    </source>
</evidence>
<evidence type="ECO:0000256" key="11">
    <source>
        <dbReference type="HAMAP-Rule" id="MF_00109"/>
    </source>
</evidence>
<dbReference type="GO" id="GO:0005524">
    <property type="term" value="F:ATP binding"/>
    <property type="evidence" value="ECO:0007669"/>
    <property type="project" value="UniProtKB-UniRule"/>
</dbReference>
<feature type="binding site" evidence="11">
    <location>
        <begin position="3"/>
        <end position="8"/>
    </location>
    <ligand>
        <name>ATP</name>
        <dbReference type="ChEBI" id="CHEBI:30616"/>
    </ligand>
</feature>
<organism evidence="12">
    <name type="scientific">uncultured SAR11 cluster bacterium HF4000_37C10</name>
    <dbReference type="NCBI Taxonomy" id="710727"/>
    <lineage>
        <taxon>Bacteria</taxon>
        <taxon>Pseudomonadati</taxon>
        <taxon>Pseudomonadota</taxon>
        <taxon>Alphaproteobacteria</taxon>
        <taxon>Candidatus Pelagibacterales</taxon>
        <taxon>environmental samples</taxon>
    </lineage>
</organism>
<protein>
    <recommendedName>
        <fullName evidence="3 11">Shikimate kinase</fullName>
        <shortName evidence="11">SK</shortName>
        <ecNumber evidence="3 11">2.7.1.71</ecNumber>
    </recommendedName>
</protein>
<comment type="subunit">
    <text evidence="11">Monomer.</text>
</comment>
<dbReference type="PRINTS" id="PR01100">
    <property type="entry name" value="SHIKIMTKNASE"/>
</dbReference>
<dbReference type="InterPro" id="IPR023000">
    <property type="entry name" value="Shikimate_kinase_CS"/>
</dbReference>
<dbReference type="GO" id="GO:0000287">
    <property type="term" value="F:magnesium ion binding"/>
    <property type="evidence" value="ECO:0007669"/>
    <property type="project" value="UniProtKB-UniRule"/>
</dbReference>
<evidence type="ECO:0000256" key="3">
    <source>
        <dbReference type="ARBA" id="ARBA00012154"/>
    </source>
</evidence>
<evidence type="ECO:0000256" key="10">
    <source>
        <dbReference type="ARBA" id="ARBA00048567"/>
    </source>
</evidence>
<evidence type="ECO:0000313" key="12">
    <source>
        <dbReference type="EMBL" id="ADI18812.1"/>
    </source>
</evidence>
<dbReference type="GO" id="GO:0009423">
    <property type="term" value="P:chorismate biosynthetic process"/>
    <property type="evidence" value="ECO:0007669"/>
    <property type="project" value="UniProtKB-UniRule"/>
</dbReference>
<feature type="binding site" evidence="11">
    <location>
        <position position="49"/>
    </location>
    <ligand>
        <name>substrate</name>
    </ligand>
</feature>
<comment type="cofactor">
    <cofactor evidence="11">
        <name>Mg(2+)</name>
        <dbReference type="ChEBI" id="CHEBI:18420"/>
    </cofactor>
    <text evidence="11">Binds 1 Mg(2+) ion per subunit.</text>
</comment>
<keyword evidence="11" id="KW-0479">Metal-binding</keyword>
<dbReference type="SUPFAM" id="SSF52540">
    <property type="entry name" value="P-loop containing nucleoside triphosphate hydrolases"/>
    <property type="match status" value="1"/>
</dbReference>
<dbReference type="EMBL" id="GU474900">
    <property type="protein sequence ID" value="ADI18812.1"/>
    <property type="molecule type" value="Genomic_DNA"/>
</dbReference>
<dbReference type="Pfam" id="PF01202">
    <property type="entry name" value="SKI"/>
    <property type="match status" value="1"/>
</dbReference>
<keyword evidence="11" id="KW-0963">Cytoplasm</keyword>
<dbReference type="GO" id="GO:0004765">
    <property type="term" value="F:shikimate kinase activity"/>
    <property type="evidence" value="ECO:0007669"/>
    <property type="project" value="UniProtKB-UniRule"/>
</dbReference>
<reference evidence="12" key="1">
    <citation type="journal article" date="2011" name="Environ. Microbiol.">
        <title>Time-series analyses of Monterey Bay coastal microbial picoplankton using a 'genome proxy' microarray.</title>
        <authorList>
            <person name="Rich V.I."/>
            <person name="Pham V.D."/>
            <person name="Eppley J."/>
            <person name="Shi Y."/>
            <person name="DeLong E.F."/>
        </authorList>
    </citation>
    <scope>NUCLEOTIDE SEQUENCE</scope>
</reference>
<dbReference type="CDD" id="cd00464">
    <property type="entry name" value="SK"/>
    <property type="match status" value="1"/>
</dbReference>
<evidence type="ECO:0000256" key="9">
    <source>
        <dbReference type="ARBA" id="ARBA00023141"/>
    </source>
</evidence>
<dbReference type="EC" id="2.7.1.71" evidence="3 11"/>
<gene>
    <name evidence="11" type="primary">aroK</name>
</gene>
<accession>E0XWM1</accession>
<evidence type="ECO:0000256" key="1">
    <source>
        <dbReference type="ARBA" id="ARBA00004842"/>
    </source>
</evidence>
<dbReference type="InterPro" id="IPR027417">
    <property type="entry name" value="P-loop_NTPase"/>
</dbReference>
<dbReference type="Gene3D" id="3.40.50.300">
    <property type="entry name" value="P-loop containing nucleotide triphosphate hydrolases"/>
    <property type="match status" value="1"/>
</dbReference>
<dbReference type="HAMAP" id="MF_00109">
    <property type="entry name" value="Shikimate_kinase"/>
    <property type="match status" value="1"/>
</dbReference>
<dbReference type="PANTHER" id="PTHR21087:SF16">
    <property type="entry name" value="SHIKIMATE KINASE 1, CHLOROPLASTIC"/>
    <property type="match status" value="1"/>
</dbReference>
<keyword evidence="11" id="KW-0460">Magnesium</keyword>
<evidence type="ECO:0000256" key="8">
    <source>
        <dbReference type="ARBA" id="ARBA00022840"/>
    </source>
</evidence>
<dbReference type="PROSITE" id="PS01128">
    <property type="entry name" value="SHIKIMATE_KINASE"/>
    <property type="match status" value="1"/>
</dbReference>
<keyword evidence="6 11" id="KW-0547">Nucleotide-binding</keyword>
<dbReference type="GO" id="GO:0009073">
    <property type="term" value="P:aromatic amino acid family biosynthetic process"/>
    <property type="evidence" value="ECO:0007669"/>
    <property type="project" value="UniProtKB-KW"/>
</dbReference>
<dbReference type="InterPro" id="IPR031322">
    <property type="entry name" value="Shikimate/glucono_kinase"/>
</dbReference>
<evidence type="ECO:0000256" key="6">
    <source>
        <dbReference type="ARBA" id="ARBA00022741"/>
    </source>
</evidence>
<keyword evidence="4 11" id="KW-0028">Amino-acid biosynthesis</keyword>
<evidence type="ECO:0000256" key="2">
    <source>
        <dbReference type="ARBA" id="ARBA00006997"/>
    </source>
</evidence>
<proteinExistence type="inferred from homology"/>
<evidence type="ECO:0000256" key="7">
    <source>
        <dbReference type="ARBA" id="ARBA00022777"/>
    </source>
</evidence>
<comment type="caution">
    <text evidence="11">Lacks conserved residue(s) required for the propagation of feature annotation.</text>
</comment>
<comment type="catalytic activity">
    <reaction evidence="10 11">
        <text>shikimate + ATP = 3-phosphoshikimate + ADP + H(+)</text>
        <dbReference type="Rhea" id="RHEA:13121"/>
        <dbReference type="ChEBI" id="CHEBI:15378"/>
        <dbReference type="ChEBI" id="CHEBI:30616"/>
        <dbReference type="ChEBI" id="CHEBI:36208"/>
        <dbReference type="ChEBI" id="CHEBI:145989"/>
        <dbReference type="ChEBI" id="CHEBI:456216"/>
        <dbReference type="EC" id="2.7.1.71"/>
    </reaction>
</comment>
<comment type="subcellular location">
    <subcellularLocation>
        <location evidence="11">Cytoplasm</location>
    </subcellularLocation>
</comment>
<dbReference type="UniPathway" id="UPA00053">
    <property type="reaction ID" value="UER00088"/>
</dbReference>
<dbReference type="AlphaFoldDB" id="E0XWM1"/>
<comment type="similarity">
    <text evidence="2 11">Belongs to the shikimate kinase family.</text>
</comment>
<keyword evidence="5 11" id="KW-0808">Transferase</keyword>
<feature type="binding site" evidence="11">
    <location>
        <position position="128"/>
    </location>
    <ligand>
        <name>substrate</name>
    </ligand>
</feature>
<comment type="function">
    <text evidence="11">Catalyzes the specific phosphorylation of the 3-hydroxyl group of shikimic acid using ATP as a cosubstrate.</text>
</comment>
<name>E0XWM1_9PROT</name>
<dbReference type="GO" id="GO:0008652">
    <property type="term" value="P:amino acid biosynthetic process"/>
    <property type="evidence" value="ECO:0007669"/>
    <property type="project" value="UniProtKB-KW"/>
</dbReference>
<feature type="binding site" evidence="11">
    <location>
        <position position="25"/>
    </location>
    <ligand>
        <name>substrate</name>
    </ligand>
</feature>
<dbReference type="InterPro" id="IPR000623">
    <property type="entry name" value="Shikimate_kinase/TSH1"/>
</dbReference>
<feature type="binding site" evidence="11">
    <location>
        <position position="109"/>
    </location>
    <ligand>
        <name>ATP</name>
        <dbReference type="ChEBI" id="CHEBI:30616"/>
    </ligand>
</feature>
<keyword evidence="7 11" id="KW-0418">Kinase</keyword>
<keyword evidence="8 11" id="KW-0067">ATP-binding</keyword>
<dbReference type="GO" id="GO:0005829">
    <property type="term" value="C:cytosol"/>
    <property type="evidence" value="ECO:0007669"/>
    <property type="project" value="TreeGrafter"/>
</dbReference>
<evidence type="ECO:0000256" key="4">
    <source>
        <dbReference type="ARBA" id="ARBA00022605"/>
    </source>
</evidence>
<comment type="pathway">
    <text evidence="1 11">Metabolic intermediate biosynthesis; chorismate biosynthesis; chorismate from D-erythrose 4-phosphate and phosphoenolpyruvate: step 5/7.</text>
</comment>
<feature type="binding site" evidence="11">
    <location>
        <position position="71"/>
    </location>
    <ligand>
        <name>substrate</name>
    </ligand>
</feature>